<name>A0A9N8H889_9STRA</name>
<dbReference type="Proteomes" id="UP001153069">
    <property type="component" value="Unassembled WGS sequence"/>
</dbReference>
<gene>
    <name evidence="2" type="ORF">SEMRO_209_G087230.1</name>
</gene>
<keyword evidence="3" id="KW-1185">Reference proteome</keyword>
<proteinExistence type="predicted"/>
<reference evidence="2" key="1">
    <citation type="submission" date="2020-06" db="EMBL/GenBank/DDBJ databases">
        <authorList>
            <consortium name="Plant Systems Biology data submission"/>
        </authorList>
    </citation>
    <scope>NUCLEOTIDE SEQUENCE</scope>
    <source>
        <strain evidence="2">D6</strain>
    </source>
</reference>
<feature type="region of interest" description="Disordered" evidence="1">
    <location>
        <begin position="89"/>
        <end position="122"/>
    </location>
</feature>
<dbReference type="EMBL" id="CAICTM010000208">
    <property type="protein sequence ID" value="CAB9504791.1"/>
    <property type="molecule type" value="Genomic_DNA"/>
</dbReference>
<organism evidence="2 3">
    <name type="scientific">Seminavis robusta</name>
    <dbReference type="NCBI Taxonomy" id="568900"/>
    <lineage>
        <taxon>Eukaryota</taxon>
        <taxon>Sar</taxon>
        <taxon>Stramenopiles</taxon>
        <taxon>Ochrophyta</taxon>
        <taxon>Bacillariophyta</taxon>
        <taxon>Bacillariophyceae</taxon>
        <taxon>Bacillariophycidae</taxon>
        <taxon>Naviculales</taxon>
        <taxon>Naviculaceae</taxon>
        <taxon>Seminavis</taxon>
    </lineage>
</organism>
<sequence length="176" mass="19381">MIKSNHCNDPLPTALLRRHASQENYLNRRLSQMSSRKMSILSASTGTGTTKKAVKRKMVQAQSQKIFFWEIASETANDAVPEVIATEENHERAPIQEQQSTFAPPSAAAPDEELGESISSRHTTASSCSTLTNCSAYSKYSAVGNGSTESTITRFSHDNRIDELMTWEVALSIDEP</sequence>
<evidence type="ECO:0000256" key="1">
    <source>
        <dbReference type="SAM" id="MobiDB-lite"/>
    </source>
</evidence>
<evidence type="ECO:0000313" key="3">
    <source>
        <dbReference type="Proteomes" id="UP001153069"/>
    </source>
</evidence>
<accession>A0A9N8H889</accession>
<evidence type="ECO:0000313" key="2">
    <source>
        <dbReference type="EMBL" id="CAB9504791.1"/>
    </source>
</evidence>
<dbReference type="AlphaFoldDB" id="A0A9N8H889"/>
<comment type="caution">
    <text evidence="2">The sequence shown here is derived from an EMBL/GenBank/DDBJ whole genome shotgun (WGS) entry which is preliminary data.</text>
</comment>
<protein>
    <submittedName>
        <fullName evidence="2">Uncharacterized protein</fullName>
    </submittedName>
</protein>